<evidence type="ECO:0000313" key="3">
    <source>
        <dbReference type="Proteomes" id="UP001055439"/>
    </source>
</evidence>
<dbReference type="AlphaFoldDB" id="A0A9E7FA39"/>
<evidence type="ECO:0000313" key="2">
    <source>
        <dbReference type="EMBL" id="URD91490.1"/>
    </source>
</evidence>
<proteinExistence type="predicted"/>
<evidence type="ECO:0000259" key="1">
    <source>
        <dbReference type="Pfam" id="PF07734"/>
    </source>
</evidence>
<dbReference type="PANTHER" id="PTHR31672:SF13">
    <property type="entry name" value="F-BOX PROTEIN CPR30-LIKE"/>
    <property type="match status" value="1"/>
</dbReference>
<gene>
    <name evidence="2" type="ORF">MUK42_00139</name>
</gene>
<feature type="domain" description="F-box associated beta-propeller type 1" evidence="1">
    <location>
        <begin position="9"/>
        <end position="171"/>
    </location>
</feature>
<keyword evidence="3" id="KW-1185">Reference proteome</keyword>
<protein>
    <recommendedName>
        <fullName evidence="1">F-box associated beta-propeller type 1 domain-containing protein</fullName>
    </recommendedName>
</protein>
<reference evidence="2" key="1">
    <citation type="submission" date="2022-05" db="EMBL/GenBank/DDBJ databases">
        <title>The Musa troglodytarum L. genome provides insights into the mechanism of non-climacteric behaviour and enrichment of carotenoids.</title>
        <authorList>
            <person name="Wang J."/>
        </authorList>
    </citation>
    <scope>NUCLEOTIDE SEQUENCE</scope>
    <source>
        <tissue evidence="2">Leaf</tissue>
    </source>
</reference>
<dbReference type="Proteomes" id="UP001055439">
    <property type="component" value="Chromosome 3"/>
</dbReference>
<dbReference type="OrthoDB" id="1433187at2759"/>
<dbReference type="InterPro" id="IPR006527">
    <property type="entry name" value="F-box-assoc_dom_typ1"/>
</dbReference>
<dbReference type="EMBL" id="CP097505">
    <property type="protein sequence ID" value="URD91490.1"/>
    <property type="molecule type" value="Genomic_DNA"/>
</dbReference>
<dbReference type="NCBIfam" id="TIGR01640">
    <property type="entry name" value="F_box_assoc_1"/>
    <property type="match status" value="1"/>
</dbReference>
<dbReference type="Pfam" id="PF07734">
    <property type="entry name" value="FBA_1"/>
    <property type="match status" value="1"/>
</dbReference>
<organism evidence="2 3">
    <name type="scientific">Musa troglodytarum</name>
    <name type="common">fe'i banana</name>
    <dbReference type="NCBI Taxonomy" id="320322"/>
    <lineage>
        <taxon>Eukaryota</taxon>
        <taxon>Viridiplantae</taxon>
        <taxon>Streptophyta</taxon>
        <taxon>Embryophyta</taxon>
        <taxon>Tracheophyta</taxon>
        <taxon>Spermatophyta</taxon>
        <taxon>Magnoliopsida</taxon>
        <taxon>Liliopsida</taxon>
        <taxon>Zingiberales</taxon>
        <taxon>Musaceae</taxon>
        <taxon>Musa</taxon>
    </lineage>
</organism>
<name>A0A9E7FA39_9LILI</name>
<sequence length="231" mass="26262">MNDGDGVTKDYKLVYVTQTYGLIASHHCQVYDSVARAWTMDKEVDFGPQQLDLADPVVYGDTVFWVSPDLESYIKDHAYVVAFDVREECTQIIPLPSETVISFRNVYGIAKWEGNSLCVIHYSKTFGVFRLWLLKKTSDSVPEWVKMHEISLAQMGFVEKPFFVSSVKLIEVATTTLLIFTTGGTMYSYNIKDGVVCKRQDSLGVTFFLKLISYSNTLRPCGEQEELWEAI</sequence>
<accession>A0A9E7FA39</accession>
<dbReference type="InterPro" id="IPR050796">
    <property type="entry name" value="SCF_F-box_component"/>
</dbReference>
<dbReference type="InterPro" id="IPR017451">
    <property type="entry name" value="F-box-assoc_interact_dom"/>
</dbReference>
<dbReference type="PANTHER" id="PTHR31672">
    <property type="entry name" value="BNACNNG10540D PROTEIN"/>
    <property type="match status" value="1"/>
</dbReference>